<reference evidence="1 2" key="1">
    <citation type="journal article" date="2015" name="Environ. Microbiol.">
        <title>Genome analyses suggest the presence of polyploidy and recent human-driven expansions in eight global populations of the honeybee pathogen Nosema ceranae.</title>
        <authorList>
            <person name="Pelin A."/>
            <person name="Selman M."/>
            <person name="Aris-Brosou S."/>
            <person name="Farinelli L."/>
            <person name="Corradi N."/>
        </authorList>
    </citation>
    <scope>NUCLEOTIDE SEQUENCE [LARGE SCALE GENOMIC DNA]</scope>
    <source>
        <strain evidence="1 2">PA08 1199</strain>
    </source>
</reference>
<sequence length="71" mass="8431">MGDNKKFYMSGIQEYIDETQDDTDLYFKYGVYLASTGAKFDISLFNDKVALLNFLKKEKFTIKRKKKNIDW</sequence>
<comment type="caution">
    <text evidence="1">The sequence shown here is derived from an EMBL/GenBank/DDBJ whole genome shotgun (WGS) entry which is preliminary data.</text>
</comment>
<evidence type="ECO:0000313" key="2">
    <source>
        <dbReference type="Proteomes" id="UP000034350"/>
    </source>
</evidence>
<dbReference type="GeneID" id="36318538"/>
<organism evidence="1 2">
    <name type="scientific">Vairimorpha ceranae</name>
    <dbReference type="NCBI Taxonomy" id="40302"/>
    <lineage>
        <taxon>Eukaryota</taxon>
        <taxon>Fungi</taxon>
        <taxon>Fungi incertae sedis</taxon>
        <taxon>Microsporidia</taxon>
        <taxon>Nosematidae</taxon>
        <taxon>Vairimorpha</taxon>
    </lineage>
</organism>
<dbReference type="VEuPathDB" id="MicrosporidiaDB:AAJ76_100044073"/>
<dbReference type="AlphaFoldDB" id="A0A0F9WV66"/>
<keyword evidence="2" id="KW-1185">Reference proteome</keyword>
<evidence type="ECO:0000313" key="1">
    <source>
        <dbReference type="EMBL" id="KKO76633.1"/>
    </source>
</evidence>
<dbReference type="EMBL" id="JPQZ01000001">
    <property type="protein sequence ID" value="KKO76633.1"/>
    <property type="molecule type" value="Genomic_DNA"/>
</dbReference>
<dbReference type="RefSeq" id="XP_024332375.1">
    <property type="nucleotide sequence ID" value="XM_024473642.1"/>
</dbReference>
<name>A0A0F9WV66_9MICR</name>
<dbReference type="Proteomes" id="UP000034350">
    <property type="component" value="Unassembled WGS sequence"/>
</dbReference>
<gene>
    <name evidence="1" type="ORF">AAJ76_100044073</name>
</gene>
<dbReference type="VEuPathDB" id="MicrosporidiaDB:G9O61_00g001880"/>
<accession>A0A0F9WV66</accession>
<protein>
    <submittedName>
        <fullName evidence="1">Uncharacterized protein</fullName>
    </submittedName>
</protein>
<proteinExistence type="predicted"/>